<name>A0AAD6Z5R6_9AGAR</name>
<feature type="transmembrane region" description="Helical" evidence="1">
    <location>
        <begin position="71"/>
        <end position="94"/>
    </location>
</feature>
<evidence type="ECO:0000313" key="3">
    <source>
        <dbReference type="Proteomes" id="UP001218218"/>
    </source>
</evidence>
<proteinExistence type="predicted"/>
<feature type="transmembrane region" description="Helical" evidence="1">
    <location>
        <begin position="183"/>
        <end position="205"/>
    </location>
</feature>
<gene>
    <name evidence="2" type="ORF">DFH08DRAFT_975012</name>
</gene>
<dbReference type="Proteomes" id="UP001218218">
    <property type="component" value="Unassembled WGS sequence"/>
</dbReference>
<reference evidence="2" key="1">
    <citation type="submission" date="2023-03" db="EMBL/GenBank/DDBJ databases">
        <title>Massive genome expansion in bonnet fungi (Mycena s.s.) driven by repeated elements and novel gene families across ecological guilds.</title>
        <authorList>
            <consortium name="Lawrence Berkeley National Laboratory"/>
            <person name="Harder C.B."/>
            <person name="Miyauchi S."/>
            <person name="Viragh M."/>
            <person name="Kuo A."/>
            <person name="Thoen E."/>
            <person name="Andreopoulos B."/>
            <person name="Lu D."/>
            <person name="Skrede I."/>
            <person name="Drula E."/>
            <person name="Henrissat B."/>
            <person name="Morin E."/>
            <person name="Kohler A."/>
            <person name="Barry K."/>
            <person name="LaButti K."/>
            <person name="Morin E."/>
            <person name="Salamov A."/>
            <person name="Lipzen A."/>
            <person name="Mereny Z."/>
            <person name="Hegedus B."/>
            <person name="Baldrian P."/>
            <person name="Stursova M."/>
            <person name="Weitz H."/>
            <person name="Taylor A."/>
            <person name="Grigoriev I.V."/>
            <person name="Nagy L.G."/>
            <person name="Martin F."/>
            <person name="Kauserud H."/>
        </authorList>
    </citation>
    <scope>NUCLEOTIDE SEQUENCE</scope>
    <source>
        <strain evidence="2">CBHHK002</strain>
    </source>
</reference>
<evidence type="ECO:0000313" key="2">
    <source>
        <dbReference type="EMBL" id="KAJ7308667.1"/>
    </source>
</evidence>
<evidence type="ECO:0000256" key="1">
    <source>
        <dbReference type="SAM" id="Phobius"/>
    </source>
</evidence>
<dbReference type="AlphaFoldDB" id="A0AAD6Z5R6"/>
<feature type="transmembrane region" description="Helical" evidence="1">
    <location>
        <begin position="147"/>
        <end position="171"/>
    </location>
</feature>
<accession>A0AAD6Z5R6</accession>
<keyword evidence="3" id="KW-1185">Reference proteome</keyword>
<keyword evidence="1" id="KW-0812">Transmembrane</keyword>
<feature type="transmembrane region" description="Helical" evidence="1">
    <location>
        <begin position="114"/>
        <end position="135"/>
    </location>
</feature>
<keyword evidence="1" id="KW-1133">Transmembrane helix</keyword>
<dbReference type="EMBL" id="JARIHO010000084">
    <property type="protein sequence ID" value="KAJ7308667.1"/>
    <property type="molecule type" value="Genomic_DNA"/>
</dbReference>
<keyword evidence="1" id="KW-0472">Membrane</keyword>
<protein>
    <submittedName>
        <fullName evidence="2">Uncharacterized protein</fullName>
    </submittedName>
</protein>
<sequence length="235" mass="25459">MSTVHSAAAWVVVKTFFDMNDQSLDVLELLSNPLVELSVMATGIALPVNTLLADCILVWRCWAVWNRQIKIVLLPAICAVVGAVFGLLVVGIQIRMYPVAALEKTRILVSLGTAYIVLTLVSQISAALLIIYRIFSLTLGQTRKYSHVVEMVVESAAPNCIILIIILPFFVENSSVGGSYLQTVLIHSAGIGPTLIATRVAFGIARSDDEWSRGNMVLGKASDWSSTGLTRIESV</sequence>
<feature type="transmembrane region" description="Helical" evidence="1">
    <location>
        <begin position="37"/>
        <end position="59"/>
    </location>
</feature>
<organism evidence="2 3">
    <name type="scientific">Mycena albidolilacea</name>
    <dbReference type="NCBI Taxonomy" id="1033008"/>
    <lineage>
        <taxon>Eukaryota</taxon>
        <taxon>Fungi</taxon>
        <taxon>Dikarya</taxon>
        <taxon>Basidiomycota</taxon>
        <taxon>Agaricomycotina</taxon>
        <taxon>Agaricomycetes</taxon>
        <taxon>Agaricomycetidae</taxon>
        <taxon>Agaricales</taxon>
        <taxon>Marasmiineae</taxon>
        <taxon>Mycenaceae</taxon>
        <taxon>Mycena</taxon>
    </lineage>
</organism>
<comment type="caution">
    <text evidence="2">The sequence shown here is derived from an EMBL/GenBank/DDBJ whole genome shotgun (WGS) entry which is preliminary data.</text>
</comment>